<dbReference type="PANTHER" id="PTHR15398">
    <property type="entry name" value="BROMODOMAIN-CONTAINING PROTEIN 8"/>
    <property type="match status" value="1"/>
</dbReference>
<dbReference type="OrthoDB" id="6513924at2759"/>
<dbReference type="EMBL" id="CAJPVJ010000691">
    <property type="protein sequence ID" value="CAG2163175.1"/>
    <property type="molecule type" value="Genomic_DNA"/>
</dbReference>
<protein>
    <recommendedName>
        <fullName evidence="5">Bromodomain-containing protein 8</fullName>
    </recommendedName>
</protein>
<dbReference type="AlphaFoldDB" id="A0A7R9LFW8"/>
<dbReference type="GO" id="GO:0035267">
    <property type="term" value="C:NuA4 histone acetyltransferase complex"/>
    <property type="evidence" value="ECO:0007669"/>
    <property type="project" value="TreeGrafter"/>
</dbReference>
<feature type="compositionally biased region" description="Polar residues" evidence="2">
    <location>
        <begin position="226"/>
        <end position="236"/>
    </location>
</feature>
<feature type="coiled-coil region" evidence="1">
    <location>
        <begin position="99"/>
        <end position="161"/>
    </location>
</feature>
<keyword evidence="1" id="KW-0175">Coiled coil</keyword>
<dbReference type="EMBL" id="OC915516">
    <property type="protein sequence ID" value="CAD7640806.1"/>
    <property type="molecule type" value="Genomic_DNA"/>
</dbReference>
<organism evidence="3">
    <name type="scientific">Oppiella nova</name>
    <dbReference type="NCBI Taxonomy" id="334625"/>
    <lineage>
        <taxon>Eukaryota</taxon>
        <taxon>Metazoa</taxon>
        <taxon>Ecdysozoa</taxon>
        <taxon>Arthropoda</taxon>
        <taxon>Chelicerata</taxon>
        <taxon>Arachnida</taxon>
        <taxon>Acari</taxon>
        <taxon>Acariformes</taxon>
        <taxon>Sarcoptiformes</taxon>
        <taxon>Oribatida</taxon>
        <taxon>Brachypylina</taxon>
        <taxon>Oppioidea</taxon>
        <taxon>Oppiidae</taxon>
        <taxon>Oppiella</taxon>
    </lineage>
</organism>
<evidence type="ECO:0008006" key="5">
    <source>
        <dbReference type="Google" id="ProtNLM"/>
    </source>
</evidence>
<feature type="region of interest" description="Disordered" evidence="2">
    <location>
        <begin position="221"/>
        <end position="576"/>
    </location>
</feature>
<name>A0A7R9LFW8_9ACAR</name>
<gene>
    <name evidence="3" type="ORF">ONB1V03_LOCUS2759</name>
</gene>
<sequence>MSVNSPSNLKSRLRVVPIDEWSTREKLCLASSVLKSGDQNWSSVSRPMKSFCEPNRPQDWYHQKYCAIQYQELLEKIETDTPKRKRSERGEETPQTVIVRNLTKQRIEELRQKTQMEREMIARVKRDLELLKTNQMDDKRVQELCSEIKEKEAKEKEREVEHKKWLEERNVKIAQMTRKGTFATRHKPSTPAMPVPSQTIANATVAESAVKSPLIEPLKVEVESDGNITQSTAQKQTVEKPAPVTPSPSTSPLLTSLLQSPTPSTPTLLSPTKSGLTNPFNRQKSSSPLTPISRRPSIHSTPEKTTESPLKSSDKNDLTVGNSTPKKRTISSKNKTKDSKKDSEKGEEVHKREESNERSLRSKDKTDESKGDKHLAEKTDDKEREKSVEKKPEETAENVSIKQEIMDALADEESQHKESGKPVVKEEPMDSTSSSVAEDSNQRTPLTRPNKRVRKTLTPLNITPTVTRRSSRRVALKDTKSANDDSTEVSDQSAANTPQAVKKRGSVDDTTETSMSEDSNDSKLRDRGRRSNAPIIATPVGPENEMSIRRKSRGASTDTDSNASSLTKSVTKKKKT</sequence>
<reference evidence="3" key="1">
    <citation type="submission" date="2020-11" db="EMBL/GenBank/DDBJ databases">
        <authorList>
            <person name="Tran Van P."/>
        </authorList>
    </citation>
    <scope>NUCLEOTIDE SEQUENCE</scope>
</reference>
<proteinExistence type="predicted"/>
<feature type="compositionally biased region" description="Polar residues" evidence="2">
    <location>
        <begin position="554"/>
        <end position="563"/>
    </location>
</feature>
<keyword evidence="4" id="KW-1185">Reference proteome</keyword>
<evidence type="ECO:0000256" key="2">
    <source>
        <dbReference type="SAM" id="MobiDB-lite"/>
    </source>
</evidence>
<feature type="compositionally biased region" description="Polar residues" evidence="2">
    <location>
        <begin position="489"/>
        <end position="499"/>
    </location>
</feature>
<feature type="compositionally biased region" description="Polar residues" evidence="2">
    <location>
        <begin position="430"/>
        <end position="447"/>
    </location>
</feature>
<feature type="compositionally biased region" description="Basic and acidic residues" evidence="2">
    <location>
        <begin position="335"/>
        <end position="394"/>
    </location>
</feature>
<dbReference type="PANTHER" id="PTHR15398:SF4">
    <property type="entry name" value="BROMODOMAIN-CONTAINING PROTEIN 8 ISOFORM X1"/>
    <property type="match status" value="1"/>
</dbReference>
<evidence type="ECO:0000313" key="3">
    <source>
        <dbReference type="EMBL" id="CAD7640806.1"/>
    </source>
</evidence>
<feature type="compositionally biased region" description="Low complexity" evidence="2">
    <location>
        <begin position="247"/>
        <end position="277"/>
    </location>
</feature>
<feature type="compositionally biased region" description="Basic and acidic residues" evidence="2">
    <location>
        <begin position="301"/>
        <end position="317"/>
    </location>
</feature>
<feature type="compositionally biased region" description="Polar residues" evidence="2">
    <location>
        <begin position="278"/>
        <end position="290"/>
    </location>
</feature>
<accession>A0A7R9LFW8</accession>
<feature type="compositionally biased region" description="Basic and acidic residues" evidence="2">
    <location>
        <begin position="413"/>
        <end position="428"/>
    </location>
</feature>
<evidence type="ECO:0000313" key="4">
    <source>
        <dbReference type="Proteomes" id="UP000728032"/>
    </source>
</evidence>
<evidence type="ECO:0000256" key="1">
    <source>
        <dbReference type="SAM" id="Coils"/>
    </source>
</evidence>
<dbReference type="Proteomes" id="UP000728032">
    <property type="component" value="Unassembled WGS sequence"/>
</dbReference>